<dbReference type="PANTHER" id="PTHR43296">
    <property type="entry name" value="PEROXISOMAL 2,4-DIENOYL-COA REDUCTASE"/>
    <property type="match status" value="1"/>
</dbReference>
<name>A0A2S0N2Y1_9BURK</name>
<dbReference type="FunFam" id="3.40.50.720:FF:000084">
    <property type="entry name" value="Short-chain dehydrogenase reductase"/>
    <property type="match status" value="1"/>
</dbReference>
<keyword evidence="2" id="KW-0521">NADP</keyword>
<proteinExistence type="inferred from homology"/>
<dbReference type="GO" id="GO:0008670">
    <property type="term" value="F:2,4-dienoyl-CoA reductase (NADPH) activity"/>
    <property type="evidence" value="ECO:0007669"/>
    <property type="project" value="InterPro"/>
</dbReference>
<dbReference type="GO" id="GO:0009062">
    <property type="term" value="P:fatty acid catabolic process"/>
    <property type="evidence" value="ECO:0007669"/>
    <property type="project" value="InterPro"/>
</dbReference>
<dbReference type="InterPro" id="IPR002347">
    <property type="entry name" value="SDR_fam"/>
</dbReference>
<dbReference type="InterPro" id="IPR045017">
    <property type="entry name" value="DECR2-like"/>
</dbReference>
<comment type="similarity">
    <text evidence="1">Belongs to the short-chain dehydrogenases/reductases (SDR) family.</text>
</comment>
<evidence type="ECO:0000256" key="3">
    <source>
        <dbReference type="ARBA" id="ARBA00023002"/>
    </source>
</evidence>
<dbReference type="InterPro" id="IPR036291">
    <property type="entry name" value="NAD(P)-bd_dom_sf"/>
</dbReference>
<organism evidence="4 5">
    <name type="scientific">Simplicispira suum</name>
    <dbReference type="NCBI Taxonomy" id="2109915"/>
    <lineage>
        <taxon>Bacteria</taxon>
        <taxon>Pseudomonadati</taxon>
        <taxon>Pseudomonadota</taxon>
        <taxon>Betaproteobacteria</taxon>
        <taxon>Burkholderiales</taxon>
        <taxon>Comamonadaceae</taxon>
        <taxon>Simplicispira</taxon>
    </lineage>
</organism>
<gene>
    <name evidence="4" type="ORF">C6571_14850</name>
</gene>
<evidence type="ECO:0000313" key="5">
    <source>
        <dbReference type="Proteomes" id="UP000239326"/>
    </source>
</evidence>
<dbReference type="KEGG" id="simp:C6571_14850"/>
<dbReference type="RefSeq" id="WP_106447374.1">
    <property type="nucleotide sequence ID" value="NZ_CP027669.1"/>
</dbReference>
<reference evidence="4 5" key="1">
    <citation type="submission" date="2018-03" db="EMBL/GenBank/DDBJ databases">
        <title>Genome sequencing of Simplicispira sp.</title>
        <authorList>
            <person name="Kim S.-J."/>
            <person name="Heo J."/>
            <person name="Kwon S.-W."/>
        </authorList>
    </citation>
    <scope>NUCLEOTIDE SEQUENCE [LARGE SCALE GENOMIC DNA]</scope>
    <source>
        <strain evidence="4 5">SC1-8</strain>
    </source>
</reference>
<dbReference type="Gene3D" id="3.40.50.720">
    <property type="entry name" value="NAD(P)-binding Rossmann-like Domain"/>
    <property type="match status" value="1"/>
</dbReference>
<dbReference type="Pfam" id="PF13561">
    <property type="entry name" value="adh_short_C2"/>
    <property type="match status" value="1"/>
</dbReference>
<protein>
    <submittedName>
        <fullName evidence="4">Short-chain dehydrogenase</fullName>
    </submittedName>
</protein>
<dbReference type="OrthoDB" id="9775864at2"/>
<dbReference type="SUPFAM" id="SSF51735">
    <property type="entry name" value="NAD(P)-binding Rossmann-fold domains"/>
    <property type="match status" value="1"/>
</dbReference>
<dbReference type="EMBL" id="CP027669">
    <property type="protein sequence ID" value="AVO42397.1"/>
    <property type="molecule type" value="Genomic_DNA"/>
</dbReference>
<evidence type="ECO:0000256" key="2">
    <source>
        <dbReference type="ARBA" id="ARBA00022857"/>
    </source>
</evidence>
<sequence>MMIKVDYAGKHVFVAGGTSGINLALAEAFASSGASVSVVSRDGERVQRAVERLRALGAKAAGAAVDVRDPVTLTETVGGFSAQLGLIDVVVSGAAGNFLCPAERLSPNGFRTVVDIDLNGSFNVMHAAFEHLRKPGASLIHITAPQSSVPMRYQVHCAAAKAGVDQMTRVLALEWGPLGIRVNAISPGPIDETEGFARLIAPDEKTRSRAQGHVPLRRFGRTEDIANLALFLGSDHAGYVSGAVIPCDGGGALESVKPAIEAAGSKGNQ</sequence>
<evidence type="ECO:0000256" key="1">
    <source>
        <dbReference type="ARBA" id="ARBA00006484"/>
    </source>
</evidence>
<dbReference type="NCBIfam" id="NF005752">
    <property type="entry name" value="PRK07576.1"/>
    <property type="match status" value="1"/>
</dbReference>
<dbReference type="Proteomes" id="UP000239326">
    <property type="component" value="Chromosome"/>
</dbReference>
<dbReference type="PANTHER" id="PTHR43296:SF2">
    <property type="entry name" value="PEROXISOMAL 2,4-DIENOYL-COA REDUCTASE [(3E)-ENOYL-COA-PRODUCING]"/>
    <property type="match status" value="1"/>
</dbReference>
<keyword evidence="5" id="KW-1185">Reference proteome</keyword>
<dbReference type="AlphaFoldDB" id="A0A2S0N2Y1"/>
<dbReference type="PRINTS" id="PR00081">
    <property type="entry name" value="GDHRDH"/>
</dbReference>
<dbReference type="CDD" id="cd05369">
    <property type="entry name" value="TER_DECR_SDR_a"/>
    <property type="match status" value="1"/>
</dbReference>
<evidence type="ECO:0000313" key="4">
    <source>
        <dbReference type="EMBL" id="AVO42397.1"/>
    </source>
</evidence>
<accession>A0A2S0N2Y1</accession>
<keyword evidence="3" id="KW-0560">Oxidoreductase</keyword>